<dbReference type="InterPro" id="IPR013785">
    <property type="entry name" value="Aldolase_TIM"/>
</dbReference>
<dbReference type="EC" id="3.2.1.-" evidence="3"/>
<organism evidence="3 4">
    <name type="scientific">Salinirubrum litoreum</name>
    <dbReference type="NCBI Taxonomy" id="1126234"/>
    <lineage>
        <taxon>Archaea</taxon>
        <taxon>Methanobacteriati</taxon>
        <taxon>Methanobacteriota</taxon>
        <taxon>Stenosarchaea group</taxon>
        <taxon>Halobacteria</taxon>
        <taxon>Halobacteriales</taxon>
        <taxon>Haloferacaceae</taxon>
        <taxon>Salinirubrum</taxon>
    </lineage>
</organism>
<dbReference type="AlphaFoldDB" id="A0ABD5RG48"/>
<dbReference type="EMBL" id="JBHSKX010000004">
    <property type="protein sequence ID" value="MFC5368796.1"/>
    <property type="molecule type" value="Genomic_DNA"/>
</dbReference>
<gene>
    <name evidence="3" type="ORF">ACFPJ5_17875</name>
</gene>
<reference evidence="3 4" key="1">
    <citation type="journal article" date="2019" name="Int. J. Syst. Evol. Microbiol.">
        <title>The Global Catalogue of Microorganisms (GCM) 10K type strain sequencing project: providing services to taxonomists for standard genome sequencing and annotation.</title>
        <authorList>
            <consortium name="The Broad Institute Genomics Platform"/>
            <consortium name="The Broad Institute Genome Sequencing Center for Infectious Disease"/>
            <person name="Wu L."/>
            <person name="Ma J."/>
        </authorList>
    </citation>
    <scope>NUCLEOTIDE SEQUENCE [LARGE SCALE GENOMIC DNA]</scope>
    <source>
        <strain evidence="3 4">CGMCC 1.12237</strain>
    </source>
</reference>
<dbReference type="RefSeq" id="WP_227231366.1">
    <property type="nucleotide sequence ID" value="NZ_JAJCVJ010000003.1"/>
</dbReference>
<evidence type="ECO:0000256" key="2">
    <source>
        <dbReference type="ARBA" id="ARBA00023295"/>
    </source>
</evidence>
<dbReference type="PANTHER" id="PTHR43053">
    <property type="entry name" value="GLYCOSIDASE FAMILY 31"/>
    <property type="match status" value="1"/>
</dbReference>
<dbReference type="GO" id="GO:0004557">
    <property type="term" value="F:alpha-galactosidase activity"/>
    <property type="evidence" value="ECO:0007669"/>
    <property type="project" value="UniProtKB-ARBA"/>
</dbReference>
<evidence type="ECO:0000313" key="3">
    <source>
        <dbReference type="EMBL" id="MFC5368796.1"/>
    </source>
</evidence>
<sequence>MTRVTAGETTVEYDPETGGLAVFGDGTRLLDGRVVATGHGHTGADTGLRTTVDCRSAADGTVDLRLGVENRGSDPIQLDELRLVDRATTPFGSDDRVYEHGYQSWSPTSTLRLGENFPDESDRARPQMVDLAAPADARTSHAVIGLAGDAGTLTLGFLDHAEYLSRFELHTDADTGETSLTATCPADGVTLAPGESRESSALRIDATHDLTAALVAIAEAVADLMDARVLDSAPTGWCSWYHYFTDVTADDVAENVAAIDDWGVPLDLVQLDDGYEAAFGDWRTLAAGFDDMRALRDSVVDAGHTPGLWLAPFYVQADSLLAQEHPEWLLTRDGEPVDAGARHGPMYALDTTHPEVEAWLTETFETVVDDWGFDYLKLDFLYCAALPGDRHGDLTRAEAYRHGMETIREAVGETTILGCGAPQFASVGLVDAMRIGPDTAPYWRRGGDSASQPAHENAVRNVLNRQLWHRRLWLNDPDCQLVRTTTDLTAAERESFAALVALLGGTNVLSDAIREIDAPGRRLFERTLPPVETGRVADFGEREFPQTVVAERPADGGRAVAVCNWHDESQLVAVDPSEYVDAEDGVGVVALASGDEDAPPAGLHADRIERDLPPHGVLVVHVAPARDRPHLAGADHLAGAVSQVTATEWDADSGTLSVTLDADRPMDLLVATPRAWRLVPSGGDTTSEPTTTRVTATPGENHFDFFEP</sequence>
<dbReference type="CDD" id="cd14791">
    <property type="entry name" value="GH36"/>
    <property type="match status" value="1"/>
</dbReference>
<dbReference type="InterPro" id="IPR050985">
    <property type="entry name" value="Alpha-glycosidase_related"/>
</dbReference>
<name>A0ABD5RG48_9EURY</name>
<accession>A0ABD5RG48</accession>
<dbReference type="SUPFAM" id="SSF51445">
    <property type="entry name" value="(Trans)glycosidases"/>
    <property type="match status" value="1"/>
</dbReference>
<keyword evidence="1 3" id="KW-0378">Hydrolase</keyword>
<evidence type="ECO:0000256" key="1">
    <source>
        <dbReference type="ARBA" id="ARBA00022801"/>
    </source>
</evidence>
<dbReference type="InterPro" id="IPR017853">
    <property type="entry name" value="GH"/>
</dbReference>
<protein>
    <submittedName>
        <fullName evidence="3">Glycoside hydrolase family 36 protein</fullName>
        <ecNumber evidence="3">3.2.1.-</ecNumber>
    </submittedName>
</protein>
<dbReference type="Pfam" id="PF02065">
    <property type="entry name" value="Melibiase"/>
    <property type="match status" value="1"/>
</dbReference>
<dbReference type="Gene3D" id="3.20.20.70">
    <property type="entry name" value="Aldolase class I"/>
    <property type="match status" value="1"/>
</dbReference>
<proteinExistence type="predicted"/>
<evidence type="ECO:0000313" key="4">
    <source>
        <dbReference type="Proteomes" id="UP001596201"/>
    </source>
</evidence>
<comment type="caution">
    <text evidence="3">The sequence shown here is derived from an EMBL/GenBank/DDBJ whole genome shotgun (WGS) entry which is preliminary data.</text>
</comment>
<keyword evidence="2 3" id="KW-0326">Glycosidase</keyword>
<dbReference type="Proteomes" id="UP001596201">
    <property type="component" value="Unassembled WGS sequence"/>
</dbReference>
<dbReference type="InterPro" id="IPR002252">
    <property type="entry name" value="Glyco_hydro_36"/>
</dbReference>
<dbReference type="PANTHER" id="PTHR43053:SF3">
    <property type="entry name" value="ALPHA-GALACTOSIDASE C-RELATED"/>
    <property type="match status" value="1"/>
</dbReference>
<keyword evidence="4" id="KW-1185">Reference proteome</keyword>